<dbReference type="EMBL" id="WVTA01000011">
    <property type="protein sequence ID" value="KAK3203568.1"/>
    <property type="molecule type" value="Genomic_DNA"/>
</dbReference>
<feature type="compositionally biased region" description="Low complexity" evidence="1">
    <location>
        <begin position="162"/>
        <end position="174"/>
    </location>
</feature>
<dbReference type="Proteomes" id="UP001280581">
    <property type="component" value="Unassembled WGS sequence"/>
</dbReference>
<protein>
    <submittedName>
        <fullName evidence="2">Uncharacterized protein</fullName>
    </submittedName>
</protein>
<evidence type="ECO:0000313" key="2">
    <source>
        <dbReference type="EMBL" id="KAK3203568.1"/>
    </source>
</evidence>
<accession>A0AAN6LSD4</accession>
<name>A0AAN6LSD4_9PLEO</name>
<comment type="caution">
    <text evidence="2">The sequence shown here is derived from an EMBL/GenBank/DDBJ whole genome shotgun (WGS) entry which is preliminary data.</text>
</comment>
<evidence type="ECO:0000313" key="3">
    <source>
        <dbReference type="Proteomes" id="UP001280581"/>
    </source>
</evidence>
<evidence type="ECO:0000256" key="1">
    <source>
        <dbReference type="SAM" id="MobiDB-lite"/>
    </source>
</evidence>
<feature type="compositionally biased region" description="Low complexity" evidence="1">
    <location>
        <begin position="1"/>
        <end position="13"/>
    </location>
</feature>
<feature type="region of interest" description="Disordered" evidence="1">
    <location>
        <begin position="140"/>
        <end position="174"/>
    </location>
</feature>
<feature type="region of interest" description="Disordered" evidence="1">
    <location>
        <begin position="1"/>
        <end position="21"/>
    </location>
</feature>
<reference evidence="2 3" key="1">
    <citation type="submission" date="2021-02" db="EMBL/GenBank/DDBJ databases">
        <title>Genome assembly of Pseudopithomyces chartarum.</title>
        <authorList>
            <person name="Jauregui R."/>
            <person name="Singh J."/>
            <person name="Voisey C."/>
        </authorList>
    </citation>
    <scope>NUCLEOTIDE SEQUENCE [LARGE SCALE GENOMIC DNA]</scope>
    <source>
        <strain evidence="2 3">AGR01</strain>
    </source>
</reference>
<keyword evidence="3" id="KW-1185">Reference proteome</keyword>
<organism evidence="2 3">
    <name type="scientific">Pseudopithomyces chartarum</name>
    <dbReference type="NCBI Taxonomy" id="1892770"/>
    <lineage>
        <taxon>Eukaryota</taxon>
        <taxon>Fungi</taxon>
        <taxon>Dikarya</taxon>
        <taxon>Ascomycota</taxon>
        <taxon>Pezizomycotina</taxon>
        <taxon>Dothideomycetes</taxon>
        <taxon>Pleosporomycetidae</taxon>
        <taxon>Pleosporales</taxon>
        <taxon>Massarineae</taxon>
        <taxon>Didymosphaeriaceae</taxon>
        <taxon>Pseudopithomyces</taxon>
    </lineage>
</organism>
<feature type="compositionally biased region" description="Basic and acidic residues" evidence="1">
    <location>
        <begin position="140"/>
        <end position="160"/>
    </location>
</feature>
<dbReference type="AlphaFoldDB" id="A0AAN6LSD4"/>
<sequence length="174" mass="19395">MFSGHGSRFGSGSNQVPTSRRFPFETSFSQPILSFSAQRNPSEEHLIVVDLSRGFIRTTRAEARDLAETGYLVLDLAGWQPTWNPPLQVPRREEIEREAFLGTQLEEVYNAEDAIEEGLNRHLDEEIYYDMEEKKFNWRRISDGKGKDSQNGNGDKKPDSDAGASGAAAGVAAT</sequence>
<gene>
    <name evidence="2" type="ORF">GRF29_112g1606084</name>
</gene>
<proteinExistence type="predicted"/>